<dbReference type="Pfam" id="PF21797">
    <property type="entry name" value="CycT2-like_C"/>
    <property type="match status" value="1"/>
</dbReference>
<evidence type="ECO:0000313" key="3">
    <source>
        <dbReference type="EMBL" id="EFP06303.1"/>
    </source>
</evidence>
<dbReference type="SUPFAM" id="SSF54695">
    <property type="entry name" value="POZ domain"/>
    <property type="match status" value="1"/>
</dbReference>
<dbReference type="eggNOG" id="KOG0834">
    <property type="taxonomic scope" value="Eukaryota"/>
</dbReference>
<dbReference type="PANTHER" id="PTHR22744">
    <property type="entry name" value="HELIX LOOP HELIX PROTEIN 21-RELATED"/>
    <property type="match status" value="1"/>
</dbReference>
<dbReference type="AlphaFoldDB" id="E3MP19"/>
<feature type="region of interest" description="Disordered" evidence="1">
    <location>
        <begin position="484"/>
        <end position="506"/>
    </location>
</feature>
<reference evidence="3" key="1">
    <citation type="submission" date="2007-07" db="EMBL/GenBank/DDBJ databases">
        <title>PCAP assembly of the Caenorhabditis remanei genome.</title>
        <authorList>
            <consortium name="The Caenorhabditis remanei Sequencing Consortium"/>
            <person name="Wilson R.K."/>
        </authorList>
    </citation>
    <scope>NUCLEOTIDE SEQUENCE [LARGE SCALE GENOMIC DNA]</scope>
    <source>
        <strain evidence="3">PB4641</strain>
    </source>
</reference>
<feature type="compositionally biased region" description="Pro residues" evidence="1">
    <location>
        <begin position="428"/>
        <end position="438"/>
    </location>
</feature>
<dbReference type="EMBL" id="DS268461">
    <property type="protein sequence ID" value="EFP06303.1"/>
    <property type="molecule type" value="Genomic_DNA"/>
</dbReference>
<keyword evidence="4" id="KW-1185">Reference proteome</keyword>
<protein>
    <recommendedName>
        <fullName evidence="2">BTB domain-containing protein</fullName>
    </recommendedName>
</protein>
<dbReference type="Pfam" id="PF00651">
    <property type="entry name" value="BTB"/>
    <property type="match status" value="1"/>
</dbReference>
<dbReference type="OrthoDB" id="25002at2759"/>
<evidence type="ECO:0000259" key="2">
    <source>
        <dbReference type="PROSITE" id="PS50097"/>
    </source>
</evidence>
<dbReference type="Gene3D" id="1.10.472.10">
    <property type="entry name" value="Cyclin-like"/>
    <property type="match status" value="1"/>
</dbReference>
<feature type="region of interest" description="Disordered" evidence="1">
    <location>
        <begin position="428"/>
        <end position="467"/>
    </location>
</feature>
<dbReference type="PROSITE" id="PS50097">
    <property type="entry name" value="BTB"/>
    <property type="match status" value="1"/>
</dbReference>
<dbReference type="InterPro" id="IPR011333">
    <property type="entry name" value="SKP1/BTB/POZ_sf"/>
</dbReference>
<dbReference type="Proteomes" id="UP000008281">
    <property type="component" value="Unassembled WGS sequence"/>
</dbReference>
<feature type="region of interest" description="Disordered" evidence="1">
    <location>
        <begin position="371"/>
        <end position="395"/>
    </location>
</feature>
<dbReference type="PANTHER" id="PTHR22744:SF14">
    <property type="entry name" value="BTB DOMAIN-CONTAINING PROTEIN-RELATED"/>
    <property type="match status" value="1"/>
</dbReference>
<dbReference type="STRING" id="31234.E3MP19"/>
<proteinExistence type="predicted"/>
<evidence type="ECO:0000256" key="1">
    <source>
        <dbReference type="SAM" id="MobiDB-lite"/>
    </source>
</evidence>
<dbReference type="HOGENOM" id="CLU_628886_0_0_1"/>
<dbReference type="InterPro" id="IPR036915">
    <property type="entry name" value="Cyclin-like_sf"/>
</dbReference>
<dbReference type="SMART" id="SM00225">
    <property type="entry name" value="BTB"/>
    <property type="match status" value="1"/>
</dbReference>
<name>E3MP19_CAERE</name>
<dbReference type="InterPro" id="IPR000210">
    <property type="entry name" value="BTB/POZ_dom"/>
</dbReference>
<organism evidence="4">
    <name type="scientific">Caenorhabditis remanei</name>
    <name type="common">Caenorhabditis vulgaris</name>
    <dbReference type="NCBI Taxonomy" id="31234"/>
    <lineage>
        <taxon>Eukaryota</taxon>
        <taxon>Metazoa</taxon>
        <taxon>Ecdysozoa</taxon>
        <taxon>Nematoda</taxon>
        <taxon>Chromadorea</taxon>
        <taxon>Rhabditida</taxon>
        <taxon>Rhabditina</taxon>
        <taxon>Rhabditomorpha</taxon>
        <taxon>Rhabditoidea</taxon>
        <taxon>Rhabditidae</taxon>
        <taxon>Peloderinae</taxon>
        <taxon>Caenorhabditis</taxon>
    </lineage>
</organism>
<gene>
    <name evidence="3" type="ORF">CRE_06772</name>
</gene>
<feature type="compositionally biased region" description="Acidic residues" evidence="1">
    <location>
        <begin position="496"/>
        <end position="506"/>
    </location>
</feature>
<feature type="domain" description="BTB" evidence="2">
    <location>
        <begin position="14"/>
        <end position="81"/>
    </location>
</feature>
<accession>E3MP19</accession>
<feature type="compositionally biased region" description="Basic and acidic residues" evidence="1">
    <location>
        <begin position="371"/>
        <end position="384"/>
    </location>
</feature>
<sequence length="506" mass="57900">MSIYESTFAPSDKTDAILVVEGKKLHVNKTLLSIHSDYFNSLFNGDFKEKSMSEIEIQDVDFKAFATLLSLIHPNPITPRAKRADKILELAERFLLPAATNYMELFLLSPNVKADYKLFLGDKYGLNNLIEHALSLYTYRCQIRSFSRTYPNVSDATKARLYEKLARNEAAQIIVLLESMILQTIAFDLNIHLPHVNVLQIMEKVDKDEHYRSLKSCGFYFATDVIAVTDWCLRYSAASMSIVIIHLMAAYANVRIERLFADFMTEGSPWYAQFDETMNEDKLREMERDFIQTYRNSCQFHYASKYSLRENRPPLDHPDVRKIERTRDARSHSPMITHQQVPDSTQNGRPRGYVPKDELTVERLNKERLVEEERRKRDHDRMAGRIDNSTSSEKRARIDPLSNNFVTSSSMTSSVSNGKLMIPPPPIPPQLNYPPPPLGGYSTNNQQKSQMSRRPFEQMTTTSSGSPAFRASARAFDVAPMLTPPVAPKLQNLSDSDMDLEDGEVE</sequence>
<evidence type="ECO:0000313" key="4">
    <source>
        <dbReference type="Proteomes" id="UP000008281"/>
    </source>
</evidence>
<feature type="region of interest" description="Disordered" evidence="1">
    <location>
        <begin position="326"/>
        <end position="354"/>
    </location>
</feature>
<dbReference type="SUPFAM" id="SSF47954">
    <property type="entry name" value="Cyclin-like"/>
    <property type="match status" value="1"/>
</dbReference>
<feature type="compositionally biased region" description="Polar residues" evidence="1">
    <location>
        <begin position="441"/>
        <end position="466"/>
    </location>
</feature>
<dbReference type="InParanoid" id="E3MP19"/>
<feature type="compositionally biased region" description="Polar residues" evidence="1">
    <location>
        <begin position="334"/>
        <end position="348"/>
    </location>
</feature>
<dbReference type="Gene3D" id="3.30.710.10">
    <property type="entry name" value="Potassium Channel Kv1.1, Chain A"/>
    <property type="match status" value="1"/>
</dbReference>
<dbReference type="CDD" id="cd01165">
    <property type="entry name" value="BTB_POZ"/>
    <property type="match status" value="1"/>
</dbReference>